<keyword evidence="3" id="KW-0812">Transmembrane</keyword>
<reference evidence="5" key="1">
    <citation type="journal article" date="2019" name="Int. J. Syst. Evol. Microbiol.">
        <title>The Global Catalogue of Microorganisms (GCM) 10K type strain sequencing project: providing services to taxonomists for standard genome sequencing and annotation.</title>
        <authorList>
            <consortium name="The Broad Institute Genomics Platform"/>
            <consortium name="The Broad Institute Genome Sequencing Center for Infectious Disease"/>
            <person name="Wu L."/>
            <person name="Ma J."/>
        </authorList>
    </citation>
    <scope>NUCLEOTIDE SEQUENCE [LARGE SCALE GENOMIC DNA]</scope>
    <source>
        <strain evidence="5">JCM 14736</strain>
    </source>
</reference>
<organism evidence="4 5">
    <name type="scientific">Leucobacter iarius</name>
    <dbReference type="NCBI Taxonomy" id="333963"/>
    <lineage>
        <taxon>Bacteria</taxon>
        <taxon>Bacillati</taxon>
        <taxon>Actinomycetota</taxon>
        <taxon>Actinomycetes</taxon>
        <taxon>Micrococcales</taxon>
        <taxon>Microbacteriaceae</taxon>
        <taxon>Leucobacter</taxon>
    </lineage>
</organism>
<name>A0ABP4XPE1_9MICO</name>
<dbReference type="Proteomes" id="UP001500851">
    <property type="component" value="Unassembled WGS sequence"/>
</dbReference>
<evidence type="ECO:0000313" key="5">
    <source>
        <dbReference type="Proteomes" id="UP001500851"/>
    </source>
</evidence>
<sequence>MAKREAQGAGDWSSSLRFSAFTVINIALVVIGAFAISPILSTFVQQQRQISELRESVKQHREAVNEIDAERAKWKDPVYVRSQARGRLFYVMPGETQLSVISDVVLPPERTDGTSSKLSRIDRNWAKSLVSSTLGAGTTAATPEQLSPDARAQQKSGTGSKQTAPSPTAKTTETPKTQEKQAP</sequence>
<protein>
    <recommendedName>
        <fullName evidence="6">Septum formation initiator</fullName>
    </recommendedName>
</protein>
<proteinExistence type="predicted"/>
<evidence type="ECO:0008006" key="6">
    <source>
        <dbReference type="Google" id="ProtNLM"/>
    </source>
</evidence>
<feature type="region of interest" description="Disordered" evidence="2">
    <location>
        <begin position="133"/>
        <end position="183"/>
    </location>
</feature>
<feature type="transmembrane region" description="Helical" evidence="3">
    <location>
        <begin position="20"/>
        <end position="44"/>
    </location>
</feature>
<dbReference type="RefSeq" id="WP_344031063.1">
    <property type="nucleotide sequence ID" value="NZ_BAAAOB010000001.1"/>
</dbReference>
<evidence type="ECO:0000313" key="4">
    <source>
        <dbReference type="EMBL" id="GAA1786932.1"/>
    </source>
</evidence>
<keyword evidence="5" id="KW-1185">Reference proteome</keyword>
<dbReference type="EMBL" id="BAAAOB010000001">
    <property type="protein sequence ID" value="GAA1786932.1"/>
    <property type="molecule type" value="Genomic_DNA"/>
</dbReference>
<dbReference type="Pfam" id="PF04977">
    <property type="entry name" value="DivIC"/>
    <property type="match status" value="1"/>
</dbReference>
<gene>
    <name evidence="4" type="ORF">GCM10009768_14880</name>
</gene>
<feature type="compositionally biased region" description="Low complexity" evidence="2">
    <location>
        <begin position="163"/>
        <end position="175"/>
    </location>
</feature>
<dbReference type="InterPro" id="IPR007060">
    <property type="entry name" value="FtsL/DivIC"/>
</dbReference>
<evidence type="ECO:0000256" key="1">
    <source>
        <dbReference type="SAM" id="Coils"/>
    </source>
</evidence>
<evidence type="ECO:0000256" key="3">
    <source>
        <dbReference type="SAM" id="Phobius"/>
    </source>
</evidence>
<comment type="caution">
    <text evidence="4">The sequence shown here is derived from an EMBL/GenBank/DDBJ whole genome shotgun (WGS) entry which is preliminary data.</text>
</comment>
<keyword evidence="3" id="KW-0472">Membrane</keyword>
<feature type="coiled-coil region" evidence="1">
    <location>
        <begin position="43"/>
        <end position="70"/>
    </location>
</feature>
<keyword evidence="3" id="KW-1133">Transmembrane helix</keyword>
<evidence type="ECO:0000256" key="2">
    <source>
        <dbReference type="SAM" id="MobiDB-lite"/>
    </source>
</evidence>
<feature type="compositionally biased region" description="Polar residues" evidence="2">
    <location>
        <begin position="153"/>
        <end position="162"/>
    </location>
</feature>
<accession>A0ABP4XPE1</accession>
<keyword evidence="1" id="KW-0175">Coiled coil</keyword>